<evidence type="ECO:0000256" key="8">
    <source>
        <dbReference type="ARBA" id="ARBA00023136"/>
    </source>
</evidence>
<proteinExistence type="predicted"/>
<dbReference type="InterPro" id="IPR035919">
    <property type="entry name" value="EAL_sf"/>
</dbReference>
<keyword evidence="5 10" id="KW-0812">Transmembrane</keyword>
<dbReference type="SMART" id="SM00052">
    <property type="entry name" value="EAL"/>
    <property type="match status" value="1"/>
</dbReference>
<keyword evidence="13" id="KW-1185">Reference proteome</keyword>
<evidence type="ECO:0000256" key="1">
    <source>
        <dbReference type="ARBA" id="ARBA00004651"/>
    </source>
</evidence>
<name>A0A7L9WLD9_9RHOB</name>
<dbReference type="Pfam" id="PF00563">
    <property type="entry name" value="EAL"/>
    <property type="match status" value="1"/>
</dbReference>
<evidence type="ECO:0000256" key="3">
    <source>
        <dbReference type="ARBA" id="ARBA00022475"/>
    </source>
</evidence>
<feature type="transmembrane region" description="Helical" evidence="10">
    <location>
        <begin position="286"/>
        <end position="310"/>
    </location>
</feature>
<feature type="transmembrane region" description="Helical" evidence="10">
    <location>
        <begin position="53"/>
        <end position="79"/>
    </location>
</feature>
<dbReference type="InterPro" id="IPR024744">
    <property type="entry name" value="CSS-motif_dom"/>
</dbReference>
<evidence type="ECO:0000256" key="10">
    <source>
        <dbReference type="SAM" id="Phobius"/>
    </source>
</evidence>
<comment type="catalytic activity">
    <reaction evidence="9">
        <text>3',3'-c-di-GMP + H2O = 5'-phosphoguanylyl(3'-&gt;5')guanosine + H(+)</text>
        <dbReference type="Rhea" id="RHEA:24902"/>
        <dbReference type="ChEBI" id="CHEBI:15377"/>
        <dbReference type="ChEBI" id="CHEBI:15378"/>
        <dbReference type="ChEBI" id="CHEBI:58754"/>
        <dbReference type="ChEBI" id="CHEBI:58805"/>
        <dbReference type="EC" id="3.1.4.52"/>
    </reaction>
</comment>
<dbReference type="KEGG" id="pshq:F3W81_07850"/>
<evidence type="ECO:0000256" key="7">
    <source>
        <dbReference type="ARBA" id="ARBA00022989"/>
    </source>
</evidence>
<dbReference type="PROSITE" id="PS50883">
    <property type="entry name" value="EAL"/>
    <property type="match status" value="1"/>
</dbReference>
<protein>
    <recommendedName>
        <fullName evidence="2">cyclic-guanylate-specific phosphodiesterase</fullName>
        <ecNumber evidence="2">3.1.4.52</ecNumber>
    </recommendedName>
</protein>
<sequence length="576" mass="63259">MDESGVSAILLKRGSVPGCPARPHLRPAGNQPRRSWALRRQDWLRHLRRRRSVALIALTAVIIGGFGPVVVTTWLAFWLTERSIQDSLEIYAAIPVVRTEKALIESKEVLTSVDGMTGCGPDHITAMRNQVMQSRYVDEVGYFENGVLACTSWGIAPPGIEENTVNFTTATGLGVRAAMTPGMTESGRVMAVHLVAHNVLIKHLRIIDVLNLEEVSVALAYMPLDGPPLLMASGNDALSDVLMSGVSKTSGLIPGSHISAPFRRGEFVGEAAMPNSLSHGRLLLGYLARLVPIGLIMALIIVFNVIWLCLRRLDLKHEVQAALRAGELRLVYQPLVELESGRCVGAEALIRWQQRDGRFISPDIFIPVAEDSDLIGKISSFAIQRACDDLGDLLRRHPEAHVSMNLSAYDVIHGDIAGTLRDTLAAARLPSRSVWLEITERSLIAPETSRSTLADLRRAGHSIAIDDFGTGYSSLQYLQDLSLDLLKIDKSFVDVIGKETVNQSVIETIIELATSLKLDIVAEGIETQEQLEFLRQRGVRFGQGYLIARPMEVAEFVAFYAQWKDGAPREVAWAAE</sequence>
<evidence type="ECO:0000256" key="9">
    <source>
        <dbReference type="ARBA" id="ARBA00034290"/>
    </source>
</evidence>
<evidence type="ECO:0000256" key="2">
    <source>
        <dbReference type="ARBA" id="ARBA00012282"/>
    </source>
</evidence>
<gene>
    <name evidence="12" type="ORF">F3W81_07850</name>
</gene>
<feature type="domain" description="EAL" evidence="11">
    <location>
        <begin position="312"/>
        <end position="564"/>
    </location>
</feature>
<dbReference type="Pfam" id="PF12792">
    <property type="entry name" value="CSS-motif"/>
    <property type="match status" value="1"/>
</dbReference>
<keyword evidence="7 10" id="KW-1133">Transmembrane helix</keyword>
<evidence type="ECO:0000313" key="12">
    <source>
        <dbReference type="EMBL" id="QOL80733.1"/>
    </source>
</evidence>
<dbReference type="CDD" id="cd01948">
    <property type="entry name" value="EAL"/>
    <property type="match status" value="1"/>
</dbReference>
<keyword evidence="4" id="KW-0973">c-di-GMP</keyword>
<evidence type="ECO:0000259" key="11">
    <source>
        <dbReference type="PROSITE" id="PS50883"/>
    </source>
</evidence>
<evidence type="ECO:0000256" key="4">
    <source>
        <dbReference type="ARBA" id="ARBA00022636"/>
    </source>
</evidence>
<dbReference type="InterPro" id="IPR001633">
    <property type="entry name" value="EAL_dom"/>
</dbReference>
<dbReference type="SUPFAM" id="SSF141868">
    <property type="entry name" value="EAL domain-like"/>
    <property type="match status" value="1"/>
</dbReference>
<reference evidence="12 13" key="1">
    <citation type="submission" date="2019-10" db="EMBL/GenBank/DDBJ databases">
        <title>Pseudopuniceibacterium sp. HQ09 islated from Antarctica.</title>
        <authorList>
            <person name="Liao L."/>
            <person name="Su S."/>
            <person name="Chen B."/>
            <person name="Yu Y."/>
        </authorList>
    </citation>
    <scope>NUCLEOTIDE SEQUENCE [LARGE SCALE GENOMIC DNA]</scope>
    <source>
        <strain evidence="12 13">HQ09</strain>
    </source>
</reference>
<dbReference type="GO" id="GO:0005886">
    <property type="term" value="C:plasma membrane"/>
    <property type="evidence" value="ECO:0007669"/>
    <property type="project" value="UniProtKB-SubCell"/>
</dbReference>
<dbReference type="PANTHER" id="PTHR33121:SF79">
    <property type="entry name" value="CYCLIC DI-GMP PHOSPHODIESTERASE PDED-RELATED"/>
    <property type="match status" value="1"/>
</dbReference>
<evidence type="ECO:0000256" key="6">
    <source>
        <dbReference type="ARBA" id="ARBA00022801"/>
    </source>
</evidence>
<dbReference type="Proteomes" id="UP000594118">
    <property type="component" value="Chromosome"/>
</dbReference>
<dbReference type="InterPro" id="IPR050706">
    <property type="entry name" value="Cyclic-di-GMP_PDE-like"/>
</dbReference>
<dbReference type="EMBL" id="CP045201">
    <property type="protein sequence ID" value="QOL80733.1"/>
    <property type="molecule type" value="Genomic_DNA"/>
</dbReference>
<keyword evidence="6" id="KW-0378">Hydrolase</keyword>
<keyword evidence="3" id="KW-1003">Cell membrane</keyword>
<dbReference type="PANTHER" id="PTHR33121">
    <property type="entry name" value="CYCLIC DI-GMP PHOSPHODIESTERASE PDEF"/>
    <property type="match status" value="1"/>
</dbReference>
<keyword evidence="8 10" id="KW-0472">Membrane</keyword>
<dbReference type="GO" id="GO:0071111">
    <property type="term" value="F:cyclic-guanylate-specific phosphodiesterase activity"/>
    <property type="evidence" value="ECO:0007669"/>
    <property type="project" value="UniProtKB-EC"/>
</dbReference>
<dbReference type="Gene3D" id="3.20.20.450">
    <property type="entry name" value="EAL domain"/>
    <property type="match status" value="1"/>
</dbReference>
<evidence type="ECO:0000256" key="5">
    <source>
        <dbReference type="ARBA" id="ARBA00022692"/>
    </source>
</evidence>
<accession>A0A7L9WLD9</accession>
<organism evidence="12 13">
    <name type="scientific">Pseudooceanicola spongiae</name>
    <dbReference type="NCBI Taxonomy" id="2613965"/>
    <lineage>
        <taxon>Bacteria</taxon>
        <taxon>Pseudomonadati</taxon>
        <taxon>Pseudomonadota</taxon>
        <taxon>Alphaproteobacteria</taxon>
        <taxon>Rhodobacterales</taxon>
        <taxon>Paracoccaceae</taxon>
        <taxon>Pseudooceanicola</taxon>
    </lineage>
</organism>
<comment type="subcellular location">
    <subcellularLocation>
        <location evidence="1">Cell membrane</location>
        <topology evidence="1">Multi-pass membrane protein</topology>
    </subcellularLocation>
</comment>
<evidence type="ECO:0000313" key="13">
    <source>
        <dbReference type="Proteomes" id="UP000594118"/>
    </source>
</evidence>
<dbReference type="AlphaFoldDB" id="A0A7L9WLD9"/>
<dbReference type="EC" id="3.1.4.52" evidence="2"/>